<evidence type="ECO:0000313" key="2">
    <source>
        <dbReference type="Proteomes" id="UP000299102"/>
    </source>
</evidence>
<accession>A0A4C1X125</accession>
<keyword evidence="2" id="KW-1185">Reference proteome</keyword>
<comment type="caution">
    <text evidence="1">The sequence shown here is derived from an EMBL/GenBank/DDBJ whole genome shotgun (WGS) entry which is preliminary data.</text>
</comment>
<protein>
    <submittedName>
        <fullName evidence="1">Uncharacterized protein</fullName>
    </submittedName>
</protein>
<evidence type="ECO:0000313" key="1">
    <source>
        <dbReference type="EMBL" id="GBP57448.1"/>
    </source>
</evidence>
<organism evidence="1 2">
    <name type="scientific">Eumeta variegata</name>
    <name type="common">Bagworm moth</name>
    <name type="synonym">Eumeta japonica</name>
    <dbReference type="NCBI Taxonomy" id="151549"/>
    <lineage>
        <taxon>Eukaryota</taxon>
        <taxon>Metazoa</taxon>
        <taxon>Ecdysozoa</taxon>
        <taxon>Arthropoda</taxon>
        <taxon>Hexapoda</taxon>
        <taxon>Insecta</taxon>
        <taxon>Pterygota</taxon>
        <taxon>Neoptera</taxon>
        <taxon>Endopterygota</taxon>
        <taxon>Lepidoptera</taxon>
        <taxon>Glossata</taxon>
        <taxon>Ditrysia</taxon>
        <taxon>Tineoidea</taxon>
        <taxon>Psychidae</taxon>
        <taxon>Oiketicinae</taxon>
        <taxon>Eumeta</taxon>
    </lineage>
</organism>
<dbReference type="Proteomes" id="UP000299102">
    <property type="component" value="Unassembled WGS sequence"/>
</dbReference>
<name>A0A4C1X125_EUMVA</name>
<dbReference type="EMBL" id="BGZK01000716">
    <property type="protein sequence ID" value="GBP57448.1"/>
    <property type="molecule type" value="Genomic_DNA"/>
</dbReference>
<proteinExistence type="predicted"/>
<dbReference type="AlphaFoldDB" id="A0A4C1X125"/>
<gene>
    <name evidence="1" type="ORF">EVAR_41342_1</name>
</gene>
<sequence>MHLRFELGIFCIESIHDSRCSTATEKARCEISIYLVRAVLRCAKRIERDGREHKSSLIDLVPDGAVSISEEEDTV</sequence>
<reference evidence="1 2" key="1">
    <citation type="journal article" date="2019" name="Commun. Biol.">
        <title>The bagworm genome reveals a unique fibroin gene that provides high tensile strength.</title>
        <authorList>
            <person name="Kono N."/>
            <person name="Nakamura H."/>
            <person name="Ohtoshi R."/>
            <person name="Tomita M."/>
            <person name="Numata K."/>
            <person name="Arakawa K."/>
        </authorList>
    </citation>
    <scope>NUCLEOTIDE SEQUENCE [LARGE SCALE GENOMIC DNA]</scope>
</reference>